<evidence type="ECO:0000256" key="8">
    <source>
        <dbReference type="ARBA" id="ARBA00023228"/>
    </source>
</evidence>
<gene>
    <name evidence="12" type="ORF">RND81_08G204300</name>
</gene>
<dbReference type="InterPro" id="IPR005199">
    <property type="entry name" value="Glyco_hydro_79"/>
</dbReference>
<dbReference type="AlphaFoldDB" id="A0AAW1J9Z5"/>
<comment type="function">
    <text evidence="10">Endoglycosidase which is a cell surface and extracellular matrix-degrading enzyme. Cleaves heparan sulfate proteoglycans (HSPGs) into heparan sulfate side chains and core proteoglycans.</text>
</comment>
<dbReference type="Proteomes" id="UP001443914">
    <property type="component" value="Unassembled WGS sequence"/>
</dbReference>
<keyword evidence="3" id="KW-0964">Secreted</keyword>
<feature type="chain" id="PRO_5043598203" evidence="11">
    <location>
        <begin position="20"/>
        <end position="510"/>
    </location>
</feature>
<dbReference type="GO" id="GO:0004566">
    <property type="term" value="F:beta-glucuronidase activity"/>
    <property type="evidence" value="ECO:0007669"/>
    <property type="project" value="TreeGrafter"/>
</dbReference>
<sequence>MMKFISFLLIFIYFLLSEAQKNDQNQASINIDIKSSIAETDDDYICVTMDYFTFIPEAHLSILTIDLNNTILQNAVKAFAPLRLRLGGTLEDVLIYETKGMKQPCIDFVKNTSHTLFGFSDGCLPMARWDQLNHFFQLTGAAVIFGLNALYGKKIGDKNIALGPWDPNNAESLMTYTVSKGYNNIFVWELGNELSGDGVGATILADQYAQDVVALQKLVDKVYIGSKTKPVVAAPGGFFNAPVWFSEFIPKTAKTLPILTHHVYNLGPGEDEHLMERVFDPAYLDTITQTFKDLQTMLNKAGSIAVPWVGEAGGAWHGGRHLVTNSFASSFWYLDQLAIAASYNTKTFCRQTLIGGHYGLLDTTTFHPNPDYYSSLLWHRLMGRRVLATKVTGNPKIRAYSLCSKQPGGITLLILNLDNKAYEINVSTQNGPITGPTTQAMEREEYHLTSSNGDVQSQTMLLNGQVLSLTALGEIPQFVPQKVDSRNPIEMSAFSVVFVQFPGISAPACV</sequence>
<dbReference type="Gene3D" id="3.20.20.80">
    <property type="entry name" value="Glycosidases"/>
    <property type="match status" value="1"/>
</dbReference>
<evidence type="ECO:0000256" key="11">
    <source>
        <dbReference type="SAM" id="SignalP"/>
    </source>
</evidence>
<evidence type="ECO:0000256" key="5">
    <source>
        <dbReference type="ARBA" id="ARBA00022801"/>
    </source>
</evidence>
<evidence type="ECO:0000313" key="13">
    <source>
        <dbReference type="Proteomes" id="UP001443914"/>
    </source>
</evidence>
<evidence type="ECO:0000256" key="6">
    <source>
        <dbReference type="ARBA" id="ARBA00023136"/>
    </source>
</evidence>
<dbReference type="SUPFAM" id="SSF51445">
    <property type="entry name" value="(Trans)glycosidases"/>
    <property type="match status" value="1"/>
</dbReference>
<keyword evidence="8" id="KW-0458">Lysosome</keyword>
<dbReference type="PANTHER" id="PTHR14363:SF45">
    <property type="entry name" value="HEPARANASE-LIKE PROTEIN 3 ISOFORM X1"/>
    <property type="match status" value="1"/>
</dbReference>
<keyword evidence="6" id="KW-0472">Membrane</keyword>
<evidence type="ECO:0000256" key="10">
    <source>
        <dbReference type="ARBA" id="ARBA00055929"/>
    </source>
</evidence>
<comment type="similarity">
    <text evidence="2">Belongs to the glycosyl hydrolase 79 family.</text>
</comment>
<evidence type="ECO:0000313" key="12">
    <source>
        <dbReference type="EMBL" id="KAK9699922.1"/>
    </source>
</evidence>
<organism evidence="12 13">
    <name type="scientific">Saponaria officinalis</name>
    <name type="common">Common soapwort</name>
    <name type="synonym">Lychnis saponaria</name>
    <dbReference type="NCBI Taxonomy" id="3572"/>
    <lineage>
        <taxon>Eukaryota</taxon>
        <taxon>Viridiplantae</taxon>
        <taxon>Streptophyta</taxon>
        <taxon>Embryophyta</taxon>
        <taxon>Tracheophyta</taxon>
        <taxon>Spermatophyta</taxon>
        <taxon>Magnoliopsida</taxon>
        <taxon>eudicotyledons</taxon>
        <taxon>Gunneridae</taxon>
        <taxon>Pentapetalae</taxon>
        <taxon>Caryophyllales</taxon>
        <taxon>Caryophyllaceae</taxon>
        <taxon>Caryophylleae</taxon>
        <taxon>Saponaria</taxon>
    </lineage>
</organism>
<dbReference type="InterPro" id="IPR017853">
    <property type="entry name" value="GH"/>
</dbReference>
<evidence type="ECO:0000256" key="2">
    <source>
        <dbReference type="ARBA" id="ARBA00009800"/>
    </source>
</evidence>
<keyword evidence="4 11" id="KW-0732">Signal</keyword>
<keyword evidence="13" id="KW-1185">Reference proteome</keyword>
<feature type="signal peptide" evidence="11">
    <location>
        <begin position="1"/>
        <end position="19"/>
    </location>
</feature>
<evidence type="ECO:0000256" key="9">
    <source>
        <dbReference type="ARBA" id="ARBA00023765"/>
    </source>
</evidence>
<evidence type="ECO:0000256" key="1">
    <source>
        <dbReference type="ARBA" id="ARBA00004613"/>
    </source>
</evidence>
<name>A0AAW1J9Z5_SAPOF</name>
<proteinExistence type="inferred from homology"/>
<keyword evidence="7" id="KW-0325">Glycoprotein</keyword>
<comment type="subcellular location">
    <subcellularLocation>
        <location evidence="9">Lysosome membrane</location>
        <topology evidence="9">Peripheral membrane protein</topology>
    </subcellularLocation>
    <subcellularLocation>
        <location evidence="1">Secreted</location>
    </subcellularLocation>
</comment>
<protein>
    <submittedName>
        <fullName evidence="12">Uncharacterized protein</fullName>
    </submittedName>
</protein>
<dbReference type="GO" id="GO:0005765">
    <property type="term" value="C:lysosomal membrane"/>
    <property type="evidence" value="ECO:0007669"/>
    <property type="project" value="UniProtKB-SubCell"/>
</dbReference>
<dbReference type="PANTHER" id="PTHR14363">
    <property type="entry name" value="HEPARANASE-RELATED"/>
    <property type="match status" value="1"/>
</dbReference>
<dbReference type="GO" id="GO:0009505">
    <property type="term" value="C:plant-type cell wall"/>
    <property type="evidence" value="ECO:0007669"/>
    <property type="project" value="TreeGrafter"/>
</dbReference>
<evidence type="ECO:0000256" key="4">
    <source>
        <dbReference type="ARBA" id="ARBA00022729"/>
    </source>
</evidence>
<dbReference type="Pfam" id="PF03662">
    <property type="entry name" value="Glyco_hydro_79n"/>
    <property type="match status" value="1"/>
</dbReference>
<accession>A0AAW1J9Z5</accession>
<dbReference type="EMBL" id="JBDFQZ010000008">
    <property type="protein sequence ID" value="KAK9699922.1"/>
    <property type="molecule type" value="Genomic_DNA"/>
</dbReference>
<evidence type="ECO:0000256" key="7">
    <source>
        <dbReference type="ARBA" id="ARBA00023180"/>
    </source>
</evidence>
<keyword evidence="5" id="KW-0378">Hydrolase</keyword>
<evidence type="ECO:0000256" key="3">
    <source>
        <dbReference type="ARBA" id="ARBA00022525"/>
    </source>
</evidence>
<reference evidence="12" key="1">
    <citation type="submission" date="2024-03" db="EMBL/GenBank/DDBJ databases">
        <title>WGS assembly of Saponaria officinalis var. Norfolk2.</title>
        <authorList>
            <person name="Jenkins J."/>
            <person name="Shu S."/>
            <person name="Grimwood J."/>
            <person name="Barry K."/>
            <person name="Goodstein D."/>
            <person name="Schmutz J."/>
            <person name="Leebens-Mack J."/>
            <person name="Osbourn A."/>
        </authorList>
    </citation>
    <scope>NUCLEOTIDE SEQUENCE [LARGE SCALE GENOMIC DNA]</scope>
    <source>
        <strain evidence="12">JIC</strain>
    </source>
</reference>
<comment type="caution">
    <text evidence="12">The sequence shown here is derived from an EMBL/GenBank/DDBJ whole genome shotgun (WGS) entry which is preliminary data.</text>
</comment>
<dbReference type="GO" id="GO:0005576">
    <property type="term" value="C:extracellular region"/>
    <property type="evidence" value="ECO:0007669"/>
    <property type="project" value="UniProtKB-SubCell"/>
</dbReference>
<dbReference type="FunFam" id="3.20.20.80:FF:000023">
    <property type="entry name" value="heparanase-like protein 3"/>
    <property type="match status" value="1"/>
</dbReference>